<feature type="transmembrane region" description="Helical" evidence="2">
    <location>
        <begin position="121"/>
        <end position="140"/>
    </location>
</feature>
<feature type="transmembrane region" description="Helical" evidence="2">
    <location>
        <begin position="20"/>
        <end position="41"/>
    </location>
</feature>
<gene>
    <name evidence="3" type="ORF">CMV30_00845</name>
</gene>
<sequence>MATIHRAYGTAGDFKKYRFFTIYVTVLMLTLVLVHVVPALFPWVVTLYLTWSPWHYTGQNFGIAQMFVRRSGAHPDPAARQWLYTSYVASFAVWFLTLHSIVESDSYFLSLRIPETVATPLRLFFALVFLVSAAAAFLRLRKTLRGSALLAPLLLTLTQALWFVAPSLLSRYQVLDLPASYFSAGALAFMHCAQYLWITSFYARRETPSAPHAATSARPFSFWRYYLALIVGGIALFIPGPWLASRALGHDFVESFLIFMALVNVHHFILDGAIWKLRDGRIARLLLGKSTPDATDEALEGQSLRHHLGWLFSASPAARATRFSLAAAILAINPRNAPAQHLLGQLIFQSGDTSAALAHYDRMADFSAPISPSPPTADSSNSPRATLPPPPSASTPSSSLSSTKTPALPQSATPVSPATSPPSSNSPPSPKLAPTSPPPSPAASAPPTSPPRIGISLTAPSPSTASPTSRKKPTAPSKPSAPAPPPARPPTSFLRRA</sequence>
<dbReference type="PRINTS" id="PR01217">
    <property type="entry name" value="PRICHEXTENSN"/>
</dbReference>
<feature type="transmembrane region" description="Helical" evidence="2">
    <location>
        <begin position="147"/>
        <end position="169"/>
    </location>
</feature>
<keyword evidence="2" id="KW-0472">Membrane</keyword>
<dbReference type="EMBL" id="CP023344">
    <property type="protein sequence ID" value="ATC62632.1"/>
    <property type="molecule type" value="Genomic_DNA"/>
</dbReference>
<feature type="compositionally biased region" description="Pro residues" evidence="1">
    <location>
        <begin position="479"/>
        <end position="489"/>
    </location>
</feature>
<feature type="compositionally biased region" description="Low complexity" evidence="1">
    <location>
        <begin position="394"/>
        <end position="423"/>
    </location>
</feature>
<keyword evidence="4" id="KW-1185">Reference proteome</keyword>
<accession>A0A290QFI6</accession>
<dbReference type="KEGG" id="vbh:CMV30_00845"/>
<protein>
    <submittedName>
        <fullName evidence="3">Uncharacterized protein</fullName>
    </submittedName>
</protein>
<feature type="compositionally biased region" description="Low complexity" evidence="1">
    <location>
        <begin position="458"/>
        <end position="478"/>
    </location>
</feature>
<evidence type="ECO:0000256" key="1">
    <source>
        <dbReference type="SAM" id="MobiDB-lite"/>
    </source>
</evidence>
<dbReference type="OrthoDB" id="174931at2"/>
<keyword evidence="2" id="KW-1133">Transmembrane helix</keyword>
<feature type="transmembrane region" description="Helical" evidence="2">
    <location>
        <begin position="181"/>
        <end position="203"/>
    </location>
</feature>
<feature type="compositionally biased region" description="Pro residues" evidence="1">
    <location>
        <begin position="424"/>
        <end position="441"/>
    </location>
</feature>
<feature type="transmembrane region" description="Helical" evidence="2">
    <location>
        <begin position="223"/>
        <end position="244"/>
    </location>
</feature>
<evidence type="ECO:0000313" key="4">
    <source>
        <dbReference type="Proteomes" id="UP000217265"/>
    </source>
</evidence>
<evidence type="ECO:0000313" key="3">
    <source>
        <dbReference type="EMBL" id="ATC62632.1"/>
    </source>
</evidence>
<dbReference type="AlphaFoldDB" id="A0A290QFI6"/>
<proteinExistence type="predicted"/>
<name>A0A290QFI6_9BACT</name>
<reference evidence="3 4" key="1">
    <citation type="submission" date="2017-09" db="EMBL/GenBank/DDBJ databases">
        <title>Complete genome sequence of Verrucomicrobial strain HZ-65, isolated from freshwater.</title>
        <authorList>
            <person name="Choi A."/>
        </authorList>
    </citation>
    <scope>NUCLEOTIDE SEQUENCE [LARGE SCALE GENOMIC DNA]</scope>
    <source>
        <strain evidence="3 4">HZ-65</strain>
    </source>
</reference>
<dbReference type="RefSeq" id="WP_096054267.1">
    <property type="nucleotide sequence ID" value="NZ_CP023344.1"/>
</dbReference>
<dbReference type="Proteomes" id="UP000217265">
    <property type="component" value="Chromosome"/>
</dbReference>
<evidence type="ECO:0000256" key="2">
    <source>
        <dbReference type="SAM" id="Phobius"/>
    </source>
</evidence>
<feature type="transmembrane region" description="Helical" evidence="2">
    <location>
        <begin position="256"/>
        <end position="275"/>
    </location>
</feature>
<organism evidence="3 4">
    <name type="scientific">Nibricoccus aquaticus</name>
    <dbReference type="NCBI Taxonomy" id="2576891"/>
    <lineage>
        <taxon>Bacteria</taxon>
        <taxon>Pseudomonadati</taxon>
        <taxon>Verrucomicrobiota</taxon>
        <taxon>Opitutia</taxon>
        <taxon>Opitutales</taxon>
        <taxon>Opitutaceae</taxon>
        <taxon>Nibricoccus</taxon>
    </lineage>
</organism>
<keyword evidence="2" id="KW-0812">Transmembrane</keyword>
<feature type="region of interest" description="Disordered" evidence="1">
    <location>
        <begin position="368"/>
        <end position="497"/>
    </location>
</feature>